<dbReference type="Gene3D" id="1.10.287.70">
    <property type="match status" value="1"/>
</dbReference>
<dbReference type="Pfam" id="PF07885">
    <property type="entry name" value="Ion_trans_2"/>
    <property type="match status" value="1"/>
</dbReference>
<keyword evidence="1" id="KW-0472">Membrane</keyword>
<evidence type="ECO:0000313" key="4">
    <source>
        <dbReference type="Proteomes" id="UP000323297"/>
    </source>
</evidence>
<gene>
    <name evidence="3" type="ORF">D3H66_02870</name>
</gene>
<sequence length="133" mass="14998">MIILFVFALLTITVIIHTFWMLWVMEKLRINKKSTFHFIFRNVIVVATALMAHLAEAGVFAIFYIISGALENWESASYFSLVSYATLGYGDVTLPAEWRLIGAAEGLVGALMVGWSVAVLVVFLQQLKFMFKK</sequence>
<proteinExistence type="predicted"/>
<dbReference type="GO" id="GO:0034220">
    <property type="term" value="P:monoatomic ion transmembrane transport"/>
    <property type="evidence" value="ECO:0007669"/>
    <property type="project" value="UniProtKB-KW"/>
</dbReference>
<dbReference type="AlphaFoldDB" id="A0A5B0T8G0"/>
<evidence type="ECO:0000256" key="1">
    <source>
        <dbReference type="SAM" id="Phobius"/>
    </source>
</evidence>
<keyword evidence="3" id="KW-0406">Ion transport</keyword>
<keyword evidence="3" id="KW-0407">Ion channel</keyword>
<organism evidence="3 4">
    <name type="scientific">Citrobacter portucalensis</name>
    <dbReference type="NCBI Taxonomy" id="1639133"/>
    <lineage>
        <taxon>Bacteria</taxon>
        <taxon>Pseudomonadati</taxon>
        <taxon>Pseudomonadota</taxon>
        <taxon>Gammaproteobacteria</taxon>
        <taxon>Enterobacterales</taxon>
        <taxon>Enterobacteriaceae</taxon>
        <taxon>Citrobacter</taxon>
        <taxon>Citrobacter freundii complex</taxon>
    </lineage>
</organism>
<dbReference type="EMBL" id="VTZD01000003">
    <property type="protein sequence ID" value="KAA1146676.1"/>
    <property type="molecule type" value="Genomic_DNA"/>
</dbReference>
<dbReference type="SUPFAM" id="SSF81324">
    <property type="entry name" value="Voltage-gated potassium channels"/>
    <property type="match status" value="1"/>
</dbReference>
<feature type="transmembrane region" description="Helical" evidence="1">
    <location>
        <begin position="100"/>
        <end position="124"/>
    </location>
</feature>
<feature type="domain" description="Potassium channel" evidence="2">
    <location>
        <begin position="59"/>
        <end position="125"/>
    </location>
</feature>
<evidence type="ECO:0000259" key="2">
    <source>
        <dbReference type="Pfam" id="PF07885"/>
    </source>
</evidence>
<protein>
    <submittedName>
        <fullName evidence="3">Two pore domain potassium channel family protein</fullName>
    </submittedName>
</protein>
<reference evidence="3 4" key="1">
    <citation type="submission" date="2019-08" db="EMBL/GenBank/DDBJ databases">
        <title>Draft genome sequence of Citrobacter portucalensis strain isolated from green turtle.</title>
        <authorList>
            <person name="Fernandes M.R."/>
            <person name="Sellera F.P."/>
            <person name="Goldeberg D.W."/>
            <person name="Costa D.C."/>
            <person name="Lincopan N."/>
        </authorList>
    </citation>
    <scope>NUCLEOTIDE SEQUENCE [LARGE SCALE GENOMIC DNA]</scope>
    <source>
        <strain evidence="3 4">TV06</strain>
    </source>
</reference>
<keyword evidence="3" id="KW-0813">Transport</keyword>
<feature type="transmembrane region" description="Helical" evidence="1">
    <location>
        <begin position="6"/>
        <end position="23"/>
    </location>
</feature>
<name>A0A5B0T8G0_9ENTR</name>
<dbReference type="InterPro" id="IPR013099">
    <property type="entry name" value="K_chnl_dom"/>
</dbReference>
<keyword evidence="1" id="KW-0812">Transmembrane</keyword>
<evidence type="ECO:0000313" key="3">
    <source>
        <dbReference type="EMBL" id="KAA1146676.1"/>
    </source>
</evidence>
<keyword evidence="1" id="KW-1133">Transmembrane helix</keyword>
<accession>A0A5B0T8G0</accession>
<comment type="caution">
    <text evidence="3">The sequence shown here is derived from an EMBL/GenBank/DDBJ whole genome shotgun (WGS) entry which is preliminary data.</text>
</comment>
<dbReference type="Proteomes" id="UP000323297">
    <property type="component" value="Unassembled WGS sequence"/>
</dbReference>
<dbReference type="RefSeq" id="WP_149607263.1">
    <property type="nucleotide sequence ID" value="NZ_JANBWU010000002.1"/>
</dbReference>
<feature type="transmembrane region" description="Helical" evidence="1">
    <location>
        <begin position="43"/>
        <end position="66"/>
    </location>
</feature>